<reference evidence="1" key="1">
    <citation type="submission" date="2021-01" db="EMBL/GenBank/DDBJ databases">
        <title>Modified the classification status of verrucomicrobia.</title>
        <authorList>
            <person name="Feng X."/>
        </authorList>
    </citation>
    <scope>NUCLEOTIDE SEQUENCE</scope>
    <source>
        <strain evidence="1">5K15</strain>
    </source>
</reference>
<dbReference type="RefSeq" id="WP_309489642.1">
    <property type="nucleotide sequence ID" value="NZ_JAENIG010000005.1"/>
</dbReference>
<evidence type="ECO:0000313" key="1">
    <source>
        <dbReference type="EMBL" id="MBK1855029.1"/>
    </source>
</evidence>
<dbReference type="Proteomes" id="UP000634206">
    <property type="component" value="Unassembled WGS sequence"/>
</dbReference>
<dbReference type="InterPro" id="IPR005358">
    <property type="entry name" value="Puta_zinc/iron-chelating_dom"/>
</dbReference>
<dbReference type="PANTHER" id="PTHR35866:SF1">
    <property type="entry name" value="YKGJ FAMILY CYSTEINE CLUSTER PROTEIN"/>
    <property type="match status" value="1"/>
</dbReference>
<name>A0AAE2VDU6_9BACT</name>
<dbReference type="EMBL" id="JAENIG010000005">
    <property type="protein sequence ID" value="MBK1855029.1"/>
    <property type="molecule type" value="Genomic_DNA"/>
</dbReference>
<proteinExistence type="predicted"/>
<dbReference type="Pfam" id="PF03692">
    <property type="entry name" value="CxxCxxCC"/>
    <property type="match status" value="1"/>
</dbReference>
<protein>
    <submittedName>
        <fullName evidence="1">YkgJ family cysteine cluster protein</fullName>
    </submittedName>
</protein>
<keyword evidence="2" id="KW-1185">Reference proteome</keyword>
<dbReference type="AlphaFoldDB" id="A0AAE2VDU6"/>
<gene>
    <name evidence="1" type="ORF">JIN83_08660</name>
</gene>
<evidence type="ECO:0000313" key="2">
    <source>
        <dbReference type="Proteomes" id="UP000634206"/>
    </source>
</evidence>
<sequence length="120" mass="13903">MEVYPDTWFQCDRCTACCKWPGDVKVDDDEVEKIASFVGMETQDFIDQYTRLRTNRTGLSLIEKENHECIMLENGGCRINPVKPEQCRGFPNKWNFPGWQKVCHAKAIPMQKAKEMGLVQ</sequence>
<accession>A0AAE2VDU6</accession>
<dbReference type="PANTHER" id="PTHR35866">
    <property type="entry name" value="PUTATIVE-RELATED"/>
    <property type="match status" value="1"/>
</dbReference>
<organism evidence="1 2">
    <name type="scientific">Oceaniferula flava</name>
    <dbReference type="NCBI Taxonomy" id="2800421"/>
    <lineage>
        <taxon>Bacteria</taxon>
        <taxon>Pseudomonadati</taxon>
        <taxon>Verrucomicrobiota</taxon>
        <taxon>Verrucomicrobiia</taxon>
        <taxon>Verrucomicrobiales</taxon>
        <taxon>Verrucomicrobiaceae</taxon>
        <taxon>Oceaniferula</taxon>
    </lineage>
</organism>
<comment type="caution">
    <text evidence="1">The sequence shown here is derived from an EMBL/GenBank/DDBJ whole genome shotgun (WGS) entry which is preliminary data.</text>
</comment>